<organism evidence="2 3">
    <name type="scientific">candidate division WS6 bacterium GW2011_GWA2_37_6</name>
    <dbReference type="NCBI Taxonomy" id="1619087"/>
    <lineage>
        <taxon>Bacteria</taxon>
        <taxon>Candidatus Dojkabacteria</taxon>
    </lineage>
</organism>
<dbReference type="InterPro" id="IPR016181">
    <property type="entry name" value="Acyl_CoA_acyltransferase"/>
</dbReference>
<gene>
    <name evidence="2" type="ORF">US52_C0019G0003</name>
</gene>
<reference evidence="2 3" key="1">
    <citation type="journal article" date="2015" name="Nature">
        <title>rRNA introns, odd ribosomes, and small enigmatic genomes across a large radiation of phyla.</title>
        <authorList>
            <person name="Brown C.T."/>
            <person name="Hug L.A."/>
            <person name="Thomas B.C."/>
            <person name="Sharon I."/>
            <person name="Castelle C.J."/>
            <person name="Singh A."/>
            <person name="Wilkins M.J."/>
            <person name="Williams K.H."/>
            <person name="Banfield J.F."/>
        </authorList>
    </citation>
    <scope>NUCLEOTIDE SEQUENCE [LARGE SCALE GENOMIC DNA]</scope>
</reference>
<evidence type="ECO:0000313" key="2">
    <source>
        <dbReference type="EMBL" id="KKQ35651.1"/>
    </source>
</evidence>
<evidence type="ECO:0000313" key="3">
    <source>
        <dbReference type="Proteomes" id="UP000034852"/>
    </source>
</evidence>
<dbReference type="InterPro" id="IPR000182">
    <property type="entry name" value="GNAT_dom"/>
</dbReference>
<protein>
    <submittedName>
        <fullName evidence="2">Acetyltransferase</fullName>
    </submittedName>
</protein>
<dbReference type="Proteomes" id="UP000034852">
    <property type="component" value="Unassembled WGS sequence"/>
</dbReference>
<proteinExistence type="predicted"/>
<dbReference type="EMBL" id="LBTH01000019">
    <property type="protein sequence ID" value="KKQ35651.1"/>
    <property type="molecule type" value="Genomic_DNA"/>
</dbReference>
<feature type="domain" description="N-acetyltransferase" evidence="1">
    <location>
        <begin position="15"/>
        <end position="160"/>
    </location>
</feature>
<sequence length="160" mass="17670">MVDLQIPDIEPIPGIDITRMSENDLDQVIALAIGVTEIQTGTSADQFWSRQTLEGWINADDGVLLVAKEGEQVVGYSISSVIKSAHDAIINVIEVHPDHQKKGIASNLIVQTLIELKSIGCNHVKCDIKPDNIPSQELFSRFGFEMGESFIYAERMIYGD</sequence>
<keyword evidence="2" id="KW-0808">Transferase</keyword>
<accession>A0A0G0K4V1</accession>
<dbReference type="AlphaFoldDB" id="A0A0G0K4V1"/>
<dbReference type="SUPFAM" id="SSF55729">
    <property type="entry name" value="Acyl-CoA N-acyltransferases (Nat)"/>
    <property type="match status" value="1"/>
</dbReference>
<comment type="caution">
    <text evidence="2">The sequence shown here is derived from an EMBL/GenBank/DDBJ whole genome shotgun (WGS) entry which is preliminary data.</text>
</comment>
<dbReference type="PROSITE" id="PS51186">
    <property type="entry name" value="GNAT"/>
    <property type="match status" value="1"/>
</dbReference>
<dbReference type="GO" id="GO:0016747">
    <property type="term" value="F:acyltransferase activity, transferring groups other than amino-acyl groups"/>
    <property type="evidence" value="ECO:0007669"/>
    <property type="project" value="InterPro"/>
</dbReference>
<dbReference type="CDD" id="cd04301">
    <property type="entry name" value="NAT_SF"/>
    <property type="match status" value="1"/>
</dbReference>
<evidence type="ECO:0000259" key="1">
    <source>
        <dbReference type="PROSITE" id="PS51186"/>
    </source>
</evidence>
<dbReference type="Gene3D" id="3.40.630.30">
    <property type="match status" value="1"/>
</dbReference>
<name>A0A0G0K4V1_9BACT</name>
<dbReference type="Pfam" id="PF00583">
    <property type="entry name" value="Acetyltransf_1"/>
    <property type="match status" value="1"/>
</dbReference>